<evidence type="ECO:0000313" key="2">
    <source>
        <dbReference type="EMBL" id="VCX10301.1"/>
    </source>
</evidence>
<accession>A0A9X9Q469</accession>
<dbReference type="AlphaFoldDB" id="A0A9X9Q469"/>
<reference evidence="2 3" key="1">
    <citation type="submission" date="2018-10" db="EMBL/GenBank/DDBJ databases">
        <authorList>
            <person name="Ekblom R."/>
            <person name="Jareborg N."/>
        </authorList>
    </citation>
    <scope>NUCLEOTIDE SEQUENCE [LARGE SCALE GENOMIC DNA]</scope>
    <source>
        <tissue evidence="2">Muscle</tissue>
    </source>
</reference>
<evidence type="ECO:0000313" key="3">
    <source>
        <dbReference type="Proteomes" id="UP000269945"/>
    </source>
</evidence>
<sequence>ALQKSKQKPGPFRAEEAGNGVGETAGKGLPCEERGVTWQNYLEKQLGKFPMPAQTPLCQSLQREVPEVDRLWK</sequence>
<evidence type="ECO:0000256" key="1">
    <source>
        <dbReference type="SAM" id="MobiDB-lite"/>
    </source>
</evidence>
<gene>
    <name evidence="2" type="ORF">BN2614_LOCUS1</name>
</gene>
<feature type="region of interest" description="Disordered" evidence="1">
    <location>
        <begin position="1"/>
        <end position="30"/>
    </location>
</feature>
<keyword evidence="3" id="KW-1185">Reference proteome</keyword>
<proteinExistence type="predicted"/>
<feature type="non-terminal residue" evidence="2">
    <location>
        <position position="1"/>
    </location>
</feature>
<organism evidence="2 3">
    <name type="scientific">Gulo gulo</name>
    <name type="common">Wolverine</name>
    <name type="synonym">Gluton</name>
    <dbReference type="NCBI Taxonomy" id="48420"/>
    <lineage>
        <taxon>Eukaryota</taxon>
        <taxon>Metazoa</taxon>
        <taxon>Chordata</taxon>
        <taxon>Craniata</taxon>
        <taxon>Vertebrata</taxon>
        <taxon>Euteleostomi</taxon>
        <taxon>Mammalia</taxon>
        <taxon>Eutheria</taxon>
        <taxon>Laurasiatheria</taxon>
        <taxon>Carnivora</taxon>
        <taxon>Caniformia</taxon>
        <taxon>Musteloidea</taxon>
        <taxon>Mustelidae</taxon>
        <taxon>Guloninae</taxon>
        <taxon>Gulo</taxon>
    </lineage>
</organism>
<protein>
    <submittedName>
        <fullName evidence="2">Uncharacterized protein</fullName>
    </submittedName>
</protein>
<name>A0A9X9Q469_GULGU</name>
<comment type="caution">
    <text evidence="2">The sequence shown here is derived from an EMBL/GenBank/DDBJ whole genome shotgun (WGS) entry which is preliminary data.</text>
</comment>
<dbReference type="Proteomes" id="UP000269945">
    <property type="component" value="Unassembled WGS sequence"/>
</dbReference>
<dbReference type="EMBL" id="CYRY02033098">
    <property type="protein sequence ID" value="VCX10301.1"/>
    <property type="molecule type" value="Genomic_DNA"/>
</dbReference>